<gene>
    <name evidence="2" type="ORF">VB739_12205</name>
</gene>
<evidence type="ECO:0000313" key="2">
    <source>
        <dbReference type="EMBL" id="MEA5443318.1"/>
    </source>
</evidence>
<protein>
    <recommendedName>
        <fullName evidence="4">Thioredoxin domain-containing protein</fullName>
    </recommendedName>
</protein>
<dbReference type="Gene3D" id="3.40.30.10">
    <property type="entry name" value="Glutaredoxin"/>
    <property type="match status" value="1"/>
</dbReference>
<keyword evidence="1" id="KW-0732">Signal</keyword>
<proteinExistence type="predicted"/>
<accession>A0ABU5SXS5</accession>
<dbReference type="PROSITE" id="PS51257">
    <property type="entry name" value="PROKAR_LIPOPROTEIN"/>
    <property type="match status" value="1"/>
</dbReference>
<name>A0ABU5SXS5_9CYAN</name>
<comment type="caution">
    <text evidence="2">The sequence shown here is derived from an EMBL/GenBank/DDBJ whole genome shotgun (WGS) entry which is preliminary data.</text>
</comment>
<feature type="chain" id="PRO_5046944911" description="Thioredoxin domain-containing protein" evidence="1">
    <location>
        <begin position="39"/>
        <end position="156"/>
    </location>
</feature>
<dbReference type="PANTHER" id="PTHR34573:SF1">
    <property type="entry name" value="VITAMIN K EPOXIDE REDUCTASE DOMAIN-CONTAINING PROTEIN"/>
    <property type="match status" value="1"/>
</dbReference>
<keyword evidence="3" id="KW-1185">Reference proteome</keyword>
<evidence type="ECO:0008006" key="4">
    <source>
        <dbReference type="Google" id="ProtNLM"/>
    </source>
</evidence>
<dbReference type="PANTHER" id="PTHR34573">
    <property type="entry name" value="VKC DOMAIN-CONTAINING PROTEIN"/>
    <property type="match status" value="1"/>
</dbReference>
<dbReference type="Proteomes" id="UP001302329">
    <property type="component" value="Unassembled WGS sequence"/>
</dbReference>
<dbReference type="EMBL" id="JAYGHY010000045">
    <property type="protein sequence ID" value="MEA5443318.1"/>
    <property type="molecule type" value="Genomic_DNA"/>
</dbReference>
<dbReference type="SUPFAM" id="SSF52833">
    <property type="entry name" value="Thioredoxin-like"/>
    <property type="match status" value="1"/>
</dbReference>
<dbReference type="InterPro" id="IPR036249">
    <property type="entry name" value="Thioredoxin-like_sf"/>
</dbReference>
<feature type="signal peptide" evidence="1">
    <location>
        <begin position="1"/>
        <end position="38"/>
    </location>
</feature>
<organism evidence="2 3">
    <name type="scientific">Cyanobium gracile UHCC 0281</name>
    <dbReference type="NCBI Taxonomy" id="3110309"/>
    <lineage>
        <taxon>Bacteria</taxon>
        <taxon>Bacillati</taxon>
        <taxon>Cyanobacteriota</taxon>
        <taxon>Cyanophyceae</taxon>
        <taxon>Synechococcales</taxon>
        <taxon>Prochlorococcaceae</taxon>
        <taxon>Cyanobium</taxon>
    </lineage>
</organism>
<evidence type="ECO:0000256" key="1">
    <source>
        <dbReference type="SAM" id="SignalP"/>
    </source>
</evidence>
<reference evidence="2 3" key="1">
    <citation type="submission" date="2023-12" db="EMBL/GenBank/DDBJ databases">
        <title>Baltic Sea Cyanobacteria.</title>
        <authorList>
            <person name="Delbaje E."/>
            <person name="Fewer D.P."/>
            <person name="Shishido T.K."/>
        </authorList>
    </citation>
    <scope>NUCLEOTIDE SEQUENCE [LARGE SCALE GENOMIC DNA]</scope>
    <source>
        <strain evidence="2 3">UHCC 0281</strain>
    </source>
</reference>
<evidence type="ECO:0000313" key="3">
    <source>
        <dbReference type="Proteomes" id="UP001302329"/>
    </source>
</evidence>
<sequence>MSPSWKSSRTARLRPLLLMGGLPTLLGCALVCNAPAHGAQAGGSTTPTLGEALAPSDSAQMELTEHLRRIGAVFYGAWWCPACFRQKSLFGQQAGDRLPYVECDKTKEGRERCQEAGIKAYPTWVLGSKRVEGVQTIEELKLWSGYAKTPAGGTTP</sequence>